<dbReference type="InterPro" id="IPR020898">
    <property type="entry name" value="Synapsin_ATP-bd_dom"/>
</dbReference>
<dbReference type="Ensembl" id="ENSMCST00000020073.1">
    <property type="protein sequence ID" value="ENSMCSP00000019580.1"/>
    <property type="gene ID" value="ENSMCSG00000013652.1"/>
</dbReference>
<feature type="domain" description="Synapsin ATP-binding" evidence="5">
    <location>
        <begin position="86"/>
        <end position="116"/>
    </location>
</feature>
<reference evidence="6" key="2">
    <citation type="submission" date="2025-09" db="UniProtKB">
        <authorList>
            <consortium name="Ensembl"/>
        </authorList>
    </citation>
    <scope>IDENTIFICATION</scope>
</reference>
<protein>
    <submittedName>
        <fullName evidence="6">Synapsin III</fullName>
    </submittedName>
</protein>
<evidence type="ECO:0000256" key="4">
    <source>
        <dbReference type="ARBA" id="ARBA00034103"/>
    </source>
</evidence>
<reference evidence="6" key="1">
    <citation type="submission" date="2025-08" db="UniProtKB">
        <authorList>
            <consortium name="Ensembl"/>
        </authorList>
    </citation>
    <scope>IDENTIFICATION</scope>
</reference>
<dbReference type="PANTHER" id="PTHR10841:SF6">
    <property type="entry name" value="SYNAPSIN III"/>
    <property type="match status" value="1"/>
</dbReference>
<dbReference type="FunFam" id="3.30.470.20:FF:000059">
    <property type="entry name" value="Synapsin-3"/>
    <property type="match status" value="1"/>
</dbReference>
<keyword evidence="7" id="KW-1185">Reference proteome</keyword>
<dbReference type="GO" id="GO:0030672">
    <property type="term" value="C:synaptic vesicle membrane"/>
    <property type="evidence" value="ECO:0007669"/>
    <property type="project" value="TreeGrafter"/>
</dbReference>
<organism evidence="6 7">
    <name type="scientific">Malurus cyaneus samueli</name>
    <dbReference type="NCBI Taxonomy" id="2593467"/>
    <lineage>
        <taxon>Eukaryota</taxon>
        <taxon>Metazoa</taxon>
        <taxon>Chordata</taxon>
        <taxon>Craniata</taxon>
        <taxon>Vertebrata</taxon>
        <taxon>Euteleostomi</taxon>
        <taxon>Archelosauria</taxon>
        <taxon>Archosauria</taxon>
        <taxon>Dinosauria</taxon>
        <taxon>Saurischia</taxon>
        <taxon>Theropoda</taxon>
        <taxon>Coelurosauria</taxon>
        <taxon>Aves</taxon>
        <taxon>Neognathae</taxon>
        <taxon>Neoaves</taxon>
        <taxon>Telluraves</taxon>
        <taxon>Australaves</taxon>
        <taxon>Passeriformes</taxon>
        <taxon>Meliphagoidea</taxon>
        <taxon>Maluridae</taxon>
        <taxon>Malurus</taxon>
    </lineage>
</organism>
<evidence type="ECO:0000259" key="5">
    <source>
        <dbReference type="Pfam" id="PF02750"/>
    </source>
</evidence>
<sequence>MKVKVENQHDFRDMASIVAMAKTYATSEPFIDSKYDIRIQKIGSNYKAYMRTSISGNWKANTGSAMLEQIAMTERNLLTDCASLGQVMDSSMPLIGEHVEEDRQLIADLVLSKMTQLVLAAGSSPSPLRPWDYKFPPTPRQGLVPKQCRARGHELKIPCPFAKGGLAPSSRFC</sequence>
<evidence type="ECO:0000256" key="3">
    <source>
        <dbReference type="ARBA" id="ARBA00023018"/>
    </source>
</evidence>
<dbReference type="PRINTS" id="PR01368">
    <property type="entry name" value="SYNAPSIN"/>
</dbReference>
<dbReference type="PANTHER" id="PTHR10841">
    <property type="entry name" value="SYNAPSIN"/>
    <property type="match status" value="1"/>
</dbReference>
<dbReference type="InterPro" id="IPR001359">
    <property type="entry name" value="Synapsin"/>
</dbReference>
<dbReference type="Gene3D" id="3.30.470.20">
    <property type="entry name" value="ATP-grasp fold, B domain"/>
    <property type="match status" value="1"/>
</dbReference>
<dbReference type="GO" id="GO:0007269">
    <property type="term" value="P:neurotransmitter secretion"/>
    <property type="evidence" value="ECO:0007669"/>
    <property type="project" value="InterPro"/>
</dbReference>
<evidence type="ECO:0000256" key="2">
    <source>
        <dbReference type="ARBA" id="ARBA00022553"/>
    </source>
</evidence>
<feature type="domain" description="Synapsin ATP-binding" evidence="5">
    <location>
        <begin position="2"/>
        <end position="78"/>
    </location>
</feature>
<dbReference type="Pfam" id="PF02750">
    <property type="entry name" value="Synapsin_C"/>
    <property type="match status" value="2"/>
</dbReference>
<evidence type="ECO:0000256" key="1">
    <source>
        <dbReference type="ARBA" id="ARBA00008243"/>
    </source>
</evidence>
<name>A0A8C5UBJ0_9PASS</name>
<comment type="similarity">
    <text evidence="1">Belongs to the synapsin family.</text>
</comment>
<keyword evidence="2" id="KW-0597">Phosphoprotein</keyword>
<evidence type="ECO:0000313" key="7">
    <source>
        <dbReference type="Proteomes" id="UP000694560"/>
    </source>
</evidence>
<keyword evidence="3" id="KW-0770">Synapse</keyword>
<accession>A0A8C5UBJ0</accession>
<comment type="subcellular location">
    <subcellularLocation>
        <location evidence="4">Synapse</location>
    </subcellularLocation>
</comment>
<dbReference type="AlphaFoldDB" id="A0A8C5UBJ0"/>
<evidence type="ECO:0000313" key="6">
    <source>
        <dbReference type="Ensembl" id="ENSMCSP00000019580.1"/>
    </source>
</evidence>
<dbReference type="Proteomes" id="UP000694560">
    <property type="component" value="Unplaced"/>
</dbReference>
<proteinExistence type="inferred from homology"/>
<dbReference type="SUPFAM" id="SSF56059">
    <property type="entry name" value="Glutathione synthetase ATP-binding domain-like"/>
    <property type="match status" value="1"/>
</dbReference>